<gene>
    <name evidence="1" type="ORF">METZ01_LOCUS239495</name>
</gene>
<evidence type="ECO:0000313" key="1">
    <source>
        <dbReference type="EMBL" id="SVB86641.1"/>
    </source>
</evidence>
<dbReference type="AlphaFoldDB" id="A0A382HJG6"/>
<name>A0A382HJG6_9ZZZZ</name>
<sequence length="59" mass="6970">VYSGIWVTLILNPLHWRLTLMPLKRNTLNAKFYEYNLQILCLGIHIVVDDGNWEESIIE</sequence>
<proteinExistence type="predicted"/>
<protein>
    <submittedName>
        <fullName evidence="1">Uncharacterized protein</fullName>
    </submittedName>
</protein>
<dbReference type="EMBL" id="UINC01061256">
    <property type="protein sequence ID" value="SVB86641.1"/>
    <property type="molecule type" value="Genomic_DNA"/>
</dbReference>
<reference evidence="1" key="1">
    <citation type="submission" date="2018-05" db="EMBL/GenBank/DDBJ databases">
        <authorList>
            <person name="Lanie J.A."/>
            <person name="Ng W.-L."/>
            <person name="Kazmierczak K.M."/>
            <person name="Andrzejewski T.M."/>
            <person name="Davidsen T.M."/>
            <person name="Wayne K.J."/>
            <person name="Tettelin H."/>
            <person name="Glass J.I."/>
            <person name="Rusch D."/>
            <person name="Podicherti R."/>
            <person name="Tsui H.-C.T."/>
            <person name="Winkler M.E."/>
        </authorList>
    </citation>
    <scope>NUCLEOTIDE SEQUENCE</scope>
</reference>
<feature type="non-terminal residue" evidence="1">
    <location>
        <position position="1"/>
    </location>
</feature>
<organism evidence="1">
    <name type="scientific">marine metagenome</name>
    <dbReference type="NCBI Taxonomy" id="408172"/>
    <lineage>
        <taxon>unclassified sequences</taxon>
        <taxon>metagenomes</taxon>
        <taxon>ecological metagenomes</taxon>
    </lineage>
</organism>
<accession>A0A382HJG6</accession>